<dbReference type="AlphaFoldDB" id="A0A9P0B2L1"/>
<accession>A0A9P0B2L1</accession>
<reference evidence="1" key="1">
    <citation type="submission" date="2021-12" db="EMBL/GenBank/DDBJ databases">
        <authorList>
            <person name="King R."/>
        </authorList>
    </citation>
    <scope>NUCLEOTIDE SEQUENCE</scope>
</reference>
<evidence type="ECO:0000313" key="2">
    <source>
        <dbReference type="Proteomes" id="UP001154078"/>
    </source>
</evidence>
<organism evidence="1 2">
    <name type="scientific">Brassicogethes aeneus</name>
    <name type="common">Rape pollen beetle</name>
    <name type="synonym">Meligethes aeneus</name>
    <dbReference type="NCBI Taxonomy" id="1431903"/>
    <lineage>
        <taxon>Eukaryota</taxon>
        <taxon>Metazoa</taxon>
        <taxon>Ecdysozoa</taxon>
        <taxon>Arthropoda</taxon>
        <taxon>Hexapoda</taxon>
        <taxon>Insecta</taxon>
        <taxon>Pterygota</taxon>
        <taxon>Neoptera</taxon>
        <taxon>Endopterygota</taxon>
        <taxon>Coleoptera</taxon>
        <taxon>Polyphaga</taxon>
        <taxon>Cucujiformia</taxon>
        <taxon>Nitidulidae</taxon>
        <taxon>Meligethinae</taxon>
        <taxon>Brassicogethes</taxon>
    </lineage>
</organism>
<dbReference type="Proteomes" id="UP001154078">
    <property type="component" value="Chromosome 4"/>
</dbReference>
<dbReference type="EMBL" id="OV121135">
    <property type="protein sequence ID" value="CAH0555165.1"/>
    <property type="molecule type" value="Genomic_DNA"/>
</dbReference>
<dbReference type="OrthoDB" id="6343432at2759"/>
<sequence length="178" mass="20530">MIICAQKSLFCMFKMCDKIDAKEVLMYLNELGYQNINAIQLKDFLKDLKKIIKYEKIQKSTNQDHTTYQENFSNGTDNSNAFYKLSSCNAQYDQPTFASKARQVQPRDKKITVQISKPTINHKHCKHVNDSFPEERKNPLPIKLVSSTEESVKTVPFNSETSIKPLDGKNVIRSKECK</sequence>
<evidence type="ECO:0000313" key="1">
    <source>
        <dbReference type="EMBL" id="CAH0555165.1"/>
    </source>
</evidence>
<name>A0A9P0B2L1_BRAAE</name>
<gene>
    <name evidence="1" type="ORF">MELIAE_LOCUS6600</name>
</gene>
<proteinExistence type="predicted"/>
<keyword evidence="2" id="KW-1185">Reference proteome</keyword>
<protein>
    <submittedName>
        <fullName evidence="1">Uncharacterized protein</fullName>
    </submittedName>
</protein>